<evidence type="ECO:0000256" key="1">
    <source>
        <dbReference type="ARBA" id="ARBA00006739"/>
    </source>
</evidence>
<keyword evidence="4" id="KW-1133">Transmembrane helix</keyword>
<feature type="transmembrane region" description="Helical" evidence="4">
    <location>
        <begin position="363"/>
        <end position="381"/>
    </location>
</feature>
<dbReference type="AlphaFoldDB" id="A0A221STS0"/>
<sequence>MSVAQITLYVIVALLVTKAVLTIVLALYHLRVQRQRQARSAAAPLPGVTVLIAAYNEEVGIADTLSSVLSQDVPQLQVIVVDDGSHDRTAEIARQFAHQDPRVLVLQQPNAGKAAALNHAIRYAQHPVSVSVDADSALAPGTLARLAAHFNDPRVGAVAGDVKVAGPATLLTQLQGIEYSVGQHLDKRAQDVLGAVSVVPGAAGAYRTELMQNLGGYSSDTLTEDMDLTFSIAAAGFQVRFEPDAISYTEPPTSVRNLWKQRMRWMYGTFQCMGKYRHAVLNPRAGRLGLLILPYTLVYGLTLGGAGPLFDLIALSVLLSHSVTDVLVPVLLNFATDFAAVALALGLGRRSWHGLAYTPTQRLLLRPFVFAVIAMTCVSLLRRRDVTWNKLPRVGLHLNPAAPDAPTVPAVITAAATAAPLPELAPAALAPTPEYAA</sequence>
<evidence type="ECO:0000313" key="5">
    <source>
        <dbReference type="EMBL" id="ASN80037.1"/>
    </source>
</evidence>
<keyword evidence="3 5" id="KW-0808">Transferase</keyword>
<accession>A0A221STS0</accession>
<dbReference type="InterPro" id="IPR029044">
    <property type="entry name" value="Nucleotide-diphossugar_trans"/>
</dbReference>
<dbReference type="KEGG" id="dfc:DFI_02565"/>
<dbReference type="GO" id="GO:0016757">
    <property type="term" value="F:glycosyltransferase activity"/>
    <property type="evidence" value="ECO:0007669"/>
    <property type="project" value="UniProtKB-KW"/>
</dbReference>
<feature type="transmembrane region" description="Helical" evidence="4">
    <location>
        <begin position="6"/>
        <end position="30"/>
    </location>
</feature>
<protein>
    <submittedName>
        <fullName evidence="5">Glycosyl transferase</fullName>
    </submittedName>
</protein>
<keyword evidence="4" id="KW-0812">Transmembrane</keyword>
<organism evidence="5 6">
    <name type="scientific">Deinococcus ficus</name>
    <dbReference type="NCBI Taxonomy" id="317577"/>
    <lineage>
        <taxon>Bacteria</taxon>
        <taxon>Thermotogati</taxon>
        <taxon>Deinococcota</taxon>
        <taxon>Deinococci</taxon>
        <taxon>Deinococcales</taxon>
        <taxon>Deinococcaceae</taxon>
        <taxon>Deinococcus</taxon>
    </lineage>
</organism>
<name>A0A221STS0_9DEIO</name>
<keyword evidence="2" id="KW-0328">Glycosyltransferase</keyword>
<dbReference type="RefSeq" id="WP_051307932.1">
    <property type="nucleotide sequence ID" value="NZ_CP021081.1"/>
</dbReference>
<proteinExistence type="inferred from homology"/>
<feature type="transmembrane region" description="Helical" evidence="4">
    <location>
        <begin position="326"/>
        <end position="347"/>
    </location>
</feature>
<evidence type="ECO:0000256" key="2">
    <source>
        <dbReference type="ARBA" id="ARBA00022676"/>
    </source>
</evidence>
<keyword evidence="6" id="KW-1185">Reference proteome</keyword>
<dbReference type="STRING" id="317577.GCA_000419625_00627"/>
<dbReference type="SUPFAM" id="SSF53448">
    <property type="entry name" value="Nucleotide-diphospho-sugar transferases"/>
    <property type="match status" value="1"/>
</dbReference>
<dbReference type="PANTHER" id="PTHR43630">
    <property type="entry name" value="POLY-BETA-1,6-N-ACETYL-D-GLUCOSAMINE SYNTHASE"/>
    <property type="match status" value="1"/>
</dbReference>
<evidence type="ECO:0000313" key="6">
    <source>
        <dbReference type="Proteomes" id="UP000259030"/>
    </source>
</evidence>
<dbReference type="PANTHER" id="PTHR43630:SF1">
    <property type="entry name" value="POLY-BETA-1,6-N-ACETYL-D-GLUCOSAMINE SYNTHASE"/>
    <property type="match status" value="1"/>
</dbReference>
<gene>
    <name evidence="5" type="ORF">DFI_02565</name>
</gene>
<keyword evidence="4" id="KW-0472">Membrane</keyword>
<comment type="similarity">
    <text evidence="1">Belongs to the glycosyltransferase 2 family.</text>
</comment>
<dbReference type="Pfam" id="PF13641">
    <property type="entry name" value="Glyco_tranf_2_3"/>
    <property type="match status" value="1"/>
</dbReference>
<evidence type="ECO:0000256" key="4">
    <source>
        <dbReference type="SAM" id="Phobius"/>
    </source>
</evidence>
<evidence type="ECO:0000256" key="3">
    <source>
        <dbReference type="ARBA" id="ARBA00022679"/>
    </source>
</evidence>
<dbReference type="Gene3D" id="3.90.550.10">
    <property type="entry name" value="Spore Coat Polysaccharide Biosynthesis Protein SpsA, Chain A"/>
    <property type="match status" value="1"/>
</dbReference>
<reference evidence="5 6" key="1">
    <citation type="submission" date="2017-05" db="EMBL/GenBank/DDBJ databases">
        <title>The complete genome sequence of Deinococcus ficus isolated from the rhizosphere of the Ficus religiosa L. in Taiwan.</title>
        <authorList>
            <person name="Wu K.-M."/>
            <person name="Liao T.-L."/>
            <person name="Liu Y.-M."/>
            <person name="Young C.-C."/>
            <person name="Tsai S.-F."/>
        </authorList>
    </citation>
    <scope>NUCLEOTIDE SEQUENCE [LARGE SCALE GENOMIC DNA]</scope>
    <source>
        <strain evidence="5 6">CC-FR2-10</strain>
    </source>
</reference>
<dbReference type="CDD" id="cd06423">
    <property type="entry name" value="CESA_like"/>
    <property type="match status" value="1"/>
</dbReference>
<dbReference type="Proteomes" id="UP000259030">
    <property type="component" value="Chromosome"/>
</dbReference>
<dbReference type="EMBL" id="CP021081">
    <property type="protein sequence ID" value="ASN80037.1"/>
    <property type="molecule type" value="Genomic_DNA"/>
</dbReference>